<evidence type="ECO:0000313" key="5">
    <source>
        <dbReference type="Proteomes" id="UP000186074"/>
    </source>
</evidence>
<keyword evidence="2" id="KW-0732">Signal</keyword>
<evidence type="ECO:0000313" key="4">
    <source>
        <dbReference type="EMBL" id="APW64819.1"/>
    </source>
</evidence>
<dbReference type="PANTHER" id="PTHR47245">
    <property type="entry name" value="PEPTIDYLPROLYL ISOMERASE"/>
    <property type="match status" value="1"/>
</dbReference>
<proteinExistence type="predicted"/>
<dbReference type="SUPFAM" id="SSF54534">
    <property type="entry name" value="FKBP-like"/>
    <property type="match status" value="1"/>
</dbReference>
<name>A0A1P8KJT9_9BACT</name>
<dbReference type="Proteomes" id="UP000186074">
    <property type="component" value="Chromosome"/>
</dbReference>
<dbReference type="RefSeq" id="WP_076084025.1">
    <property type="nucleotide sequence ID" value="NZ_CP019070.1"/>
</dbReference>
<feature type="domain" description="PpiC" evidence="3">
    <location>
        <begin position="130"/>
        <end position="224"/>
    </location>
</feature>
<accession>A0A1P8KJT9</accession>
<dbReference type="EMBL" id="CP019070">
    <property type="protein sequence ID" value="APW64819.1"/>
    <property type="molecule type" value="Genomic_DNA"/>
</dbReference>
<keyword evidence="5" id="KW-1185">Reference proteome</keyword>
<dbReference type="STRING" id="1850254.LPB137_02630"/>
<gene>
    <name evidence="4" type="ORF">LPB137_02630</name>
</gene>
<dbReference type="PANTHER" id="PTHR47245:SF2">
    <property type="entry name" value="PEPTIDYL-PROLYL CIS-TRANS ISOMERASE HP_0175-RELATED"/>
    <property type="match status" value="1"/>
</dbReference>
<dbReference type="InterPro" id="IPR027304">
    <property type="entry name" value="Trigger_fact/SurA_dom_sf"/>
</dbReference>
<dbReference type="Gene3D" id="3.10.50.40">
    <property type="match status" value="1"/>
</dbReference>
<dbReference type="GO" id="GO:0003755">
    <property type="term" value="F:peptidyl-prolyl cis-trans isomerase activity"/>
    <property type="evidence" value="ECO:0007669"/>
    <property type="project" value="UniProtKB-KW"/>
</dbReference>
<sequence>MKKIISSLVATLAITTVSLNAADYYASVDGDKITKADVALVLQDPRIDFSKLPKNAQKQVLEQIINKKLLAKQAIKDGIENDKAYKDALSKMKQDLAFQVWQKNELAKHKPSDSEIKSFYDKNKANFVVPTTLEASHILVKTENEAKSIIKQINSASNKSAKFTSLAKTKSIGPTGVKGGYLGKFPSNQMVPEFSAAANKLNKNSYSKTPVKTQFGYHVIYLKDKTAGKSLSFNEVKGNIAQMLVGNAYNKSVKEISDKLRKTAKIVIK</sequence>
<dbReference type="InterPro" id="IPR000297">
    <property type="entry name" value="PPIase_PpiC"/>
</dbReference>
<keyword evidence="1 4" id="KW-0413">Isomerase</keyword>
<dbReference type="InterPro" id="IPR046357">
    <property type="entry name" value="PPIase_dom_sf"/>
</dbReference>
<dbReference type="Gene3D" id="1.10.8.1040">
    <property type="match status" value="1"/>
</dbReference>
<feature type="chain" id="PRO_5012704240" evidence="2">
    <location>
        <begin position="22"/>
        <end position="269"/>
    </location>
</feature>
<dbReference type="OrthoDB" id="14196at2"/>
<protein>
    <submittedName>
        <fullName evidence="4">Peptidylprolyl isomerase</fullName>
    </submittedName>
</protein>
<evidence type="ECO:0000259" key="3">
    <source>
        <dbReference type="PROSITE" id="PS50198"/>
    </source>
</evidence>
<feature type="signal peptide" evidence="2">
    <location>
        <begin position="1"/>
        <end position="21"/>
    </location>
</feature>
<dbReference type="KEGG" id="alp:LPB137_02630"/>
<dbReference type="Pfam" id="PF13145">
    <property type="entry name" value="Rotamase_2"/>
    <property type="match status" value="1"/>
</dbReference>
<evidence type="ECO:0000256" key="1">
    <source>
        <dbReference type="PROSITE-ProRule" id="PRU00278"/>
    </source>
</evidence>
<keyword evidence="1" id="KW-0697">Rotamase</keyword>
<dbReference type="InterPro" id="IPR050245">
    <property type="entry name" value="PrsA_foldase"/>
</dbReference>
<reference evidence="4 5" key="1">
    <citation type="submission" date="2017-01" db="EMBL/GenBank/DDBJ databases">
        <title>Genome sequencing of Arcobacter sp. LPB0137.</title>
        <authorList>
            <person name="Lee G.-W."/>
            <person name="Yi H."/>
        </authorList>
    </citation>
    <scope>NUCLEOTIDE SEQUENCE [LARGE SCALE GENOMIC DNA]</scope>
    <source>
        <strain evidence="4 5">LPB0137</strain>
    </source>
</reference>
<dbReference type="SUPFAM" id="SSF109998">
    <property type="entry name" value="Triger factor/SurA peptide-binding domain-like"/>
    <property type="match status" value="1"/>
</dbReference>
<organism evidence="4 5">
    <name type="scientific">Poseidonibacter parvus</name>
    <dbReference type="NCBI Taxonomy" id="1850254"/>
    <lineage>
        <taxon>Bacteria</taxon>
        <taxon>Pseudomonadati</taxon>
        <taxon>Campylobacterota</taxon>
        <taxon>Epsilonproteobacteria</taxon>
        <taxon>Campylobacterales</taxon>
        <taxon>Arcobacteraceae</taxon>
        <taxon>Poseidonibacter</taxon>
    </lineage>
</organism>
<evidence type="ECO:0000256" key="2">
    <source>
        <dbReference type="SAM" id="SignalP"/>
    </source>
</evidence>
<dbReference type="AlphaFoldDB" id="A0A1P8KJT9"/>
<dbReference type="PROSITE" id="PS50198">
    <property type="entry name" value="PPIC_PPIASE_2"/>
    <property type="match status" value="1"/>
</dbReference>